<sequence length="294" mass="33921">MIQPTGYWTFFCNTKQWDIEVDLSRVSGNPYDIFSVTRWQKDWFRKGQLGLVRVGMDQRTKDQLKGRQRLKRGIYTIAEILGEAYPASEDRGAYWTGRYIVDIRYVRNLLQTPISLRYFHEDTPEYDKYLVHGFQASSMPLKPEAFAAAVAGAGGADLLDLEVNRSMVQVQEEILDVERIYQDAVPEVQERISRYIETGRAAEEYKQLQGYTCQICGAMGIELPSFQTKYGRPYIEVHHIMPKGLVTHNLLTVCPLHHRQLHYGNAEVLENSKERILLQIDAQAVEIRKGAVRF</sequence>
<gene>
    <name evidence="1" type="ORF">NK662_11800</name>
</gene>
<organism evidence="1 2">
    <name type="scientific">Ectobacillus ponti</name>
    <dbReference type="NCBI Taxonomy" id="2961894"/>
    <lineage>
        <taxon>Bacteria</taxon>
        <taxon>Bacillati</taxon>
        <taxon>Bacillota</taxon>
        <taxon>Bacilli</taxon>
        <taxon>Bacillales</taxon>
        <taxon>Bacillaceae</taxon>
        <taxon>Ectobacillus</taxon>
    </lineage>
</organism>
<evidence type="ECO:0000313" key="2">
    <source>
        <dbReference type="Proteomes" id="UP001156102"/>
    </source>
</evidence>
<protein>
    <recommendedName>
        <fullName evidence="3">HNH endonuclease</fullName>
    </recommendedName>
</protein>
<dbReference type="AlphaFoldDB" id="A0AA41XAA6"/>
<reference evidence="1" key="1">
    <citation type="submission" date="2022-07" db="EMBL/GenBank/DDBJ databases">
        <authorList>
            <person name="Li W.-J."/>
            <person name="Deng Q.-Q."/>
        </authorList>
    </citation>
    <scope>NUCLEOTIDE SEQUENCE</scope>
    <source>
        <strain evidence="1">SYSU M60031</strain>
    </source>
</reference>
<dbReference type="InterPro" id="IPR003615">
    <property type="entry name" value="HNH_nuc"/>
</dbReference>
<accession>A0AA41XAA6</accession>
<comment type="caution">
    <text evidence="1">The sequence shown here is derived from an EMBL/GenBank/DDBJ whole genome shotgun (WGS) entry which is preliminary data.</text>
</comment>
<dbReference type="RefSeq" id="WP_254759137.1">
    <property type="nucleotide sequence ID" value="NZ_JANCLT010000005.1"/>
</dbReference>
<dbReference type="Proteomes" id="UP001156102">
    <property type="component" value="Unassembled WGS sequence"/>
</dbReference>
<proteinExistence type="predicted"/>
<name>A0AA41XAA6_9BACI</name>
<dbReference type="CDD" id="cd00085">
    <property type="entry name" value="HNHc"/>
    <property type="match status" value="1"/>
</dbReference>
<evidence type="ECO:0000313" key="1">
    <source>
        <dbReference type="EMBL" id="MCP8969225.1"/>
    </source>
</evidence>
<evidence type="ECO:0008006" key="3">
    <source>
        <dbReference type="Google" id="ProtNLM"/>
    </source>
</evidence>
<dbReference type="EMBL" id="JANCLT010000005">
    <property type="protein sequence ID" value="MCP8969225.1"/>
    <property type="molecule type" value="Genomic_DNA"/>
</dbReference>
<keyword evidence="2" id="KW-1185">Reference proteome</keyword>